<reference evidence="2 3" key="1">
    <citation type="submission" date="2015-09" db="EMBL/GenBank/DDBJ databases">
        <title>Draft genome of the parasitic nematode Teladorsagia circumcincta isolate WARC Sus (inbred).</title>
        <authorList>
            <person name="Mitreva M."/>
        </authorList>
    </citation>
    <scope>NUCLEOTIDE SEQUENCE [LARGE SCALE GENOMIC DNA]</scope>
    <source>
        <strain evidence="2 3">S</strain>
    </source>
</reference>
<dbReference type="Proteomes" id="UP000230423">
    <property type="component" value="Unassembled WGS sequence"/>
</dbReference>
<gene>
    <name evidence="2" type="ORF">TELCIR_06622</name>
</gene>
<evidence type="ECO:0000313" key="3">
    <source>
        <dbReference type="Proteomes" id="UP000230423"/>
    </source>
</evidence>
<organism evidence="2 3">
    <name type="scientific">Teladorsagia circumcincta</name>
    <name type="common">Brown stomach worm</name>
    <name type="synonym">Ostertagia circumcincta</name>
    <dbReference type="NCBI Taxonomy" id="45464"/>
    <lineage>
        <taxon>Eukaryota</taxon>
        <taxon>Metazoa</taxon>
        <taxon>Ecdysozoa</taxon>
        <taxon>Nematoda</taxon>
        <taxon>Chromadorea</taxon>
        <taxon>Rhabditida</taxon>
        <taxon>Rhabditina</taxon>
        <taxon>Rhabditomorpha</taxon>
        <taxon>Strongyloidea</taxon>
        <taxon>Trichostrongylidae</taxon>
        <taxon>Teladorsagia</taxon>
    </lineage>
</organism>
<name>A0A2G9UMK7_TELCI</name>
<sequence>MLRLVVLLSLSALCLACAPKTSTTAGAGGGSGSSKKAKREVIEAQVIVATSQNYDPEMTKSYMSVVRSAIDEHAKQQGVIISQEQIKARAENIGGKFAVTYTIFDVDCTELKKFVSATKNSTVIIEYISVTCGEESMVL</sequence>
<accession>A0A2G9UMK7</accession>
<feature type="chain" id="PRO_5013816157" evidence="1">
    <location>
        <begin position="17"/>
        <end position="139"/>
    </location>
</feature>
<keyword evidence="3" id="KW-1185">Reference proteome</keyword>
<evidence type="ECO:0000313" key="2">
    <source>
        <dbReference type="EMBL" id="PIO71478.1"/>
    </source>
</evidence>
<dbReference type="EMBL" id="KZ345934">
    <property type="protein sequence ID" value="PIO71478.1"/>
    <property type="molecule type" value="Genomic_DNA"/>
</dbReference>
<evidence type="ECO:0000256" key="1">
    <source>
        <dbReference type="SAM" id="SignalP"/>
    </source>
</evidence>
<keyword evidence="1" id="KW-0732">Signal</keyword>
<dbReference type="InterPro" id="IPR035126">
    <property type="entry name" value="SCVP"/>
</dbReference>
<dbReference type="AlphaFoldDB" id="A0A2G9UMK7"/>
<dbReference type="PANTHER" id="PTHR36955">
    <property type="entry name" value="SECRETED NEMATODE CLADE V PROTEIN GENE FAMILY"/>
    <property type="match status" value="1"/>
</dbReference>
<proteinExistence type="predicted"/>
<feature type="signal peptide" evidence="1">
    <location>
        <begin position="1"/>
        <end position="16"/>
    </location>
</feature>
<dbReference type="PANTHER" id="PTHR36955:SF1">
    <property type="entry name" value="SECRETED NEMATODE CLADE V PROTEIN GENE FAMILY"/>
    <property type="match status" value="1"/>
</dbReference>
<protein>
    <submittedName>
        <fullName evidence="2">Uncharacterized protein</fullName>
    </submittedName>
</protein>
<dbReference type="Pfam" id="PF17619">
    <property type="entry name" value="SCVP"/>
    <property type="match status" value="1"/>
</dbReference>